<dbReference type="InterPro" id="IPR054203">
    <property type="entry name" value="DUF6908"/>
</dbReference>
<evidence type="ECO:0000259" key="1">
    <source>
        <dbReference type="Pfam" id="PF21849"/>
    </source>
</evidence>
<gene>
    <name evidence="2" type="ORF">LCGC14_2269510</name>
</gene>
<dbReference type="AlphaFoldDB" id="A0A0F9FSF0"/>
<organism evidence="2">
    <name type="scientific">marine sediment metagenome</name>
    <dbReference type="NCBI Taxonomy" id="412755"/>
    <lineage>
        <taxon>unclassified sequences</taxon>
        <taxon>metagenomes</taxon>
        <taxon>ecological metagenomes</taxon>
    </lineage>
</organism>
<feature type="domain" description="DUF6908" evidence="1">
    <location>
        <begin position="2"/>
        <end position="128"/>
    </location>
</feature>
<protein>
    <recommendedName>
        <fullName evidence="1">DUF6908 domain-containing protein</fullName>
    </recommendedName>
</protein>
<accession>A0A0F9FSF0</accession>
<dbReference type="EMBL" id="LAZR01031342">
    <property type="protein sequence ID" value="KKL54032.1"/>
    <property type="molecule type" value="Genomic_DNA"/>
</dbReference>
<sequence>MKNIQRIIEARGHKLDGSEPAFHIAIDNPSYMRLVIEGIGCSPDGRQLVSVAHYYEQNGDLMRDPEMVFLVDLEHAKFKGQDGWFPVSFQQDGGFALYQEALIFDGSRVLKRPKLFKDLKSFARTWNK</sequence>
<comment type="caution">
    <text evidence="2">The sequence shown here is derived from an EMBL/GenBank/DDBJ whole genome shotgun (WGS) entry which is preliminary data.</text>
</comment>
<feature type="non-terminal residue" evidence="2">
    <location>
        <position position="128"/>
    </location>
</feature>
<proteinExistence type="predicted"/>
<reference evidence="2" key="1">
    <citation type="journal article" date="2015" name="Nature">
        <title>Complex archaea that bridge the gap between prokaryotes and eukaryotes.</title>
        <authorList>
            <person name="Spang A."/>
            <person name="Saw J.H."/>
            <person name="Jorgensen S.L."/>
            <person name="Zaremba-Niedzwiedzka K."/>
            <person name="Martijn J."/>
            <person name="Lind A.E."/>
            <person name="van Eijk R."/>
            <person name="Schleper C."/>
            <person name="Guy L."/>
            <person name="Ettema T.J."/>
        </authorList>
    </citation>
    <scope>NUCLEOTIDE SEQUENCE</scope>
</reference>
<dbReference type="Pfam" id="PF21849">
    <property type="entry name" value="DUF6908"/>
    <property type="match status" value="1"/>
</dbReference>
<evidence type="ECO:0000313" key="2">
    <source>
        <dbReference type="EMBL" id="KKL54032.1"/>
    </source>
</evidence>
<name>A0A0F9FSF0_9ZZZZ</name>